<evidence type="ECO:0000313" key="3">
    <source>
        <dbReference type="Proteomes" id="UP000016930"/>
    </source>
</evidence>
<dbReference type="EMBL" id="KB445795">
    <property type="protein sequence ID" value="EMD38183.1"/>
    <property type="molecule type" value="Genomic_DNA"/>
</dbReference>
<evidence type="ECO:0000256" key="1">
    <source>
        <dbReference type="SAM" id="MobiDB-lite"/>
    </source>
</evidence>
<keyword evidence="3" id="KW-1185">Reference proteome</keyword>
<accession>M2QMA8</accession>
<dbReference type="OrthoDB" id="3264586at2759"/>
<evidence type="ECO:0000313" key="2">
    <source>
        <dbReference type="EMBL" id="EMD38183.1"/>
    </source>
</evidence>
<feature type="region of interest" description="Disordered" evidence="1">
    <location>
        <begin position="232"/>
        <end position="272"/>
    </location>
</feature>
<proteinExistence type="predicted"/>
<protein>
    <submittedName>
        <fullName evidence="2">Uncharacterized protein</fullName>
    </submittedName>
</protein>
<feature type="compositionally biased region" description="Acidic residues" evidence="1">
    <location>
        <begin position="263"/>
        <end position="272"/>
    </location>
</feature>
<dbReference type="Proteomes" id="UP000016930">
    <property type="component" value="Unassembled WGS sequence"/>
</dbReference>
<feature type="compositionally biased region" description="Basic and acidic residues" evidence="1">
    <location>
        <begin position="250"/>
        <end position="262"/>
    </location>
</feature>
<dbReference type="HOGENOM" id="CLU_581390_0_0_1"/>
<name>M2QMA8_CERS8</name>
<reference evidence="2 3" key="1">
    <citation type="journal article" date="2012" name="Proc. Natl. Acad. Sci. U.S.A.">
        <title>Comparative genomics of Ceriporiopsis subvermispora and Phanerochaete chrysosporium provide insight into selective ligninolysis.</title>
        <authorList>
            <person name="Fernandez-Fueyo E."/>
            <person name="Ruiz-Duenas F.J."/>
            <person name="Ferreira P."/>
            <person name="Floudas D."/>
            <person name="Hibbett D.S."/>
            <person name="Canessa P."/>
            <person name="Larrondo L.F."/>
            <person name="James T.Y."/>
            <person name="Seelenfreund D."/>
            <person name="Lobos S."/>
            <person name="Polanco R."/>
            <person name="Tello M."/>
            <person name="Honda Y."/>
            <person name="Watanabe T."/>
            <person name="Watanabe T."/>
            <person name="Ryu J.S."/>
            <person name="Kubicek C.P."/>
            <person name="Schmoll M."/>
            <person name="Gaskell J."/>
            <person name="Hammel K.E."/>
            <person name="St John F.J."/>
            <person name="Vanden Wymelenberg A."/>
            <person name="Sabat G."/>
            <person name="Splinter BonDurant S."/>
            <person name="Syed K."/>
            <person name="Yadav J.S."/>
            <person name="Doddapaneni H."/>
            <person name="Subramanian V."/>
            <person name="Lavin J.L."/>
            <person name="Oguiza J.A."/>
            <person name="Perez G."/>
            <person name="Pisabarro A.G."/>
            <person name="Ramirez L."/>
            <person name="Santoyo F."/>
            <person name="Master E."/>
            <person name="Coutinho P.M."/>
            <person name="Henrissat B."/>
            <person name="Lombard V."/>
            <person name="Magnuson J.K."/>
            <person name="Kuees U."/>
            <person name="Hori C."/>
            <person name="Igarashi K."/>
            <person name="Samejima M."/>
            <person name="Held B.W."/>
            <person name="Barry K.W."/>
            <person name="LaButti K.M."/>
            <person name="Lapidus A."/>
            <person name="Lindquist E.A."/>
            <person name="Lucas S.M."/>
            <person name="Riley R."/>
            <person name="Salamov A.A."/>
            <person name="Hoffmeister D."/>
            <person name="Schwenk D."/>
            <person name="Hadar Y."/>
            <person name="Yarden O."/>
            <person name="de Vries R.P."/>
            <person name="Wiebenga A."/>
            <person name="Stenlid J."/>
            <person name="Eastwood D."/>
            <person name="Grigoriev I.V."/>
            <person name="Berka R.M."/>
            <person name="Blanchette R.A."/>
            <person name="Kersten P."/>
            <person name="Martinez A.T."/>
            <person name="Vicuna R."/>
            <person name="Cullen D."/>
        </authorList>
    </citation>
    <scope>NUCLEOTIDE SEQUENCE [LARGE SCALE GENOMIC DNA]</scope>
    <source>
        <strain evidence="2 3">B</strain>
    </source>
</reference>
<organism evidence="2 3">
    <name type="scientific">Ceriporiopsis subvermispora (strain B)</name>
    <name type="common">White-rot fungus</name>
    <name type="synonym">Gelatoporia subvermispora</name>
    <dbReference type="NCBI Taxonomy" id="914234"/>
    <lineage>
        <taxon>Eukaryota</taxon>
        <taxon>Fungi</taxon>
        <taxon>Dikarya</taxon>
        <taxon>Basidiomycota</taxon>
        <taxon>Agaricomycotina</taxon>
        <taxon>Agaricomycetes</taxon>
        <taxon>Polyporales</taxon>
        <taxon>Gelatoporiaceae</taxon>
        <taxon>Gelatoporia</taxon>
    </lineage>
</organism>
<dbReference type="AlphaFoldDB" id="M2QMA8"/>
<gene>
    <name evidence="2" type="ORF">CERSUDRAFT_72759</name>
</gene>
<sequence>MLSLIQRGHQPYLNQHRASWYPVHWRRIPLSECLSGQRTGLATFVSVLANYWLVSALLVPVTKPLNIEYGQASMAHINKGPVQVGIIATSLMSGTRHTLQHVGQSLRSLLREIRATWLSRLCEVASVLKLVLVLPRSLQDSKPTPVHRTCISVHPDFPDELVHELRPGSVVAILSRLWRTLAQALCKPGQSSPVLKGLERTDLWPRVATSKLGRTTRSERASRDTRRARLRIGPSGASSRPAGRTTVKFRNTEDNDDPIRDFEDPDIAEEHAEDDDNGVMEMLTMLEEIQKRKAKSGSRSAEFQRKKTAIYDEARKNAGDIVREGVLCIMIVTNSRRDQVKAKIAELKSQEASLDRRLEDLSPSMQRQDPASQDAVRTVFDTYAFLLEELSQRRADHTNEVSAALTPRAIPVDRLVTVNAPVEIHASERHILRRSLLKSAKILMDEALEKQNLAADATALIKHYKALLIA</sequence>